<comment type="caution">
    <text evidence="2">The sequence shown here is derived from an EMBL/GenBank/DDBJ whole genome shotgun (WGS) entry which is preliminary data.</text>
</comment>
<feature type="transmembrane region" description="Helical" evidence="1">
    <location>
        <begin position="84"/>
        <end position="100"/>
    </location>
</feature>
<evidence type="ECO:0000256" key="1">
    <source>
        <dbReference type="SAM" id="Phobius"/>
    </source>
</evidence>
<feature type="transmembrane region" description="Helical" evidence="1">
    <location>
        <begin position="59"/>
        <end position="77"/>
    </location>
</feature>
<keyword evidence="1" id="KW-0812">Transmembrane</keyword>
<gene>
    <name evidence="2" type="ORF">Hgul01_02400</name>
</gene>
<name>A0ABP9X185_9CHLR</name>
<feature type="transmembrane region" description="Helical" evidence="1">
    <location>
        <begin position="31"/>
        <end position="53"/>
    </location>
</feature>
<organism evidence="2 3">
    <name type="scientific">Herpetosiphon gulosus</name>
    <dbReference type="NCBI Taxonomy" id="1973496"/>
    <lineage>
        <taxon>Bacteria</taxon>
        <taxon>Bacillati</taxon>
        <taxon>Chloroflexota</taxon>
        <taxon>Chloroflexia</taxon>
        <taxon>Herpetosiphonales</taxon>
        <taxon>Herpetosiphonaceae</taxon>
        <taxon>Herpetosiphon</taxon>
    </lineage>
</organism>
<evidence type="ECO:0000313" key="2">
    <source>
        <dbReference type="EMBL" id="GAA5528598.1"/>
    </source>
</evidence>
<sequence length="101" mass="11658">MLYLACVVYCATLALGASVQYLQLRLGRWRWLHHALFFATWLSTATALAWRWWNGVEQWWLVGLIIPILALFPLQRASTRRHRWLGVSGLVVWALILVLGA</sequence>
<protein>
    <submittedName>
        <fullName evidence="2">Uncharacterized protein</fullName>
    </submittedName>
</protein>
<proteinExistence type="predicted"/>
<dbReference type="EMBL" id="BAABRU010000007">
    <property type="protein sequence ID" value="GAA5528598.1"/>
    <property type="molecule type" value="Genomic_DNA"/>
</dbReference>
<accession>A0ABP9X185</accession>
<keyword evidence="3" id="KW-1185">Reference proteome</keyword>
<feature type="transmembrane region" description="Helical" evidence="1">
    <location>
        <begin position="6"/>
        <end position="24"/>
    </location>
</feature>
<reference evidence="2 3" key="1">
    <citation type="submission" date="2024-02" db="EMBL/GenBank/DDBJ databases">
        <title>Herpetosiphon gulosus NBRC 112829.</title>
        <authorList>
            <person name="Ichikawa N."/>
            <person name="Katano-Makiyama Y."/>
            <person name="Hidaka K."/>
        </authorList>
    </citation>
    <scope>NUCLEOTIDE SEQUENCE [LARGE SCALE GENOMIC DNA]</scope>
    <source>
        <strain evidence="2 3">NBRC 112829</strain>
    </source>
</reference>
<dbReference type="Proteomes" id="UP001428290">
    <property type="component" value="Unassembled WGS sequence"/>
</dbReference>
<keyword evidence="1" id="KW-0472">Membrane</keyword>
<dbReference type="RefSeq" id="WP_345722211.1">
    <property type="nucleotide sequence ID" value="NZ_BAABRU010000007.1"/>
</dbReference>
<keyword evidence="1" id="KW-1133">Transmembrane helix</keyword>
<evidence type="ECO:0000313" key="3">
    <source>
        <dbReference type="Proteomes" id="UP001428290"/>
    </source>
</evidence>